<feature type="transmembrane region" description="Helical" evidence="6">
    <location>
        <begin position="12"/>
        <end position="37"/>
    </location>
</feature>
<name>A0ABM1EKS8_PRICU</name>
<dbReference type="SUPFAM" id="SSF48264">
    <property type="entry name" value="Cytochrome P450"/>
    <property type="match status" value="1"/>
</dbReference>
<dbReference type="PRINTS" id="PR00463">
    <property type="entry name" value="EP450I"/>
</dbReference>
<reference evidence="8" key="1">
    <citation type="submission" date="2025-08" db="UniProtKB">
        <authorList>
            <consortium name="RefSeq"/>
        </authorList>
    </citation>
    <scope>IDENTIFICATION</scope>
</reference>
<organism evidence="7 8">
    <name type="scientific">Priapulus caudatus</name>
    <name type="common">Priapulid worm</name>
    <dbReference type="NCBI Taxonomy" id="37621"/>
    <lineage>
        <taxon>Eukaryota</taxon>
        <taxon>Metazoa</taxon>
        <taxon>Ecdysozoa</taxon>
        <taxon>Scalidophora</taxon>
        <taxon>Priapulida</taxon>
        <taxon>Priapulimorpha</taxon>
        <taxon>Priapulimorphida</taxon>
        <taxon>Priapulidae</taxon>
        <taxon>Priapulus</taxon>
    </lineage>
</organism>
<keyword evidence="7" id="KW-1185">Reference proteome</keyword>
<keyword evidence="5" id="KW-0560">Oxidoreductase</keyword>
<keyword evidence="5" id="KW-0349">Heme</keyword>
<dbReference type="PANTHER" id="PTHR24300">
    <property type="entry name" value="CYTOCHROME P450 508A4-RELATED"/>
    <property type="match status" value="1"/>
</dbReference>
<evidence type="ECO:0000256" key="4">
    <source>
        <dbReference type="ARBA" id="ARBA00023033"/>
    </source>
</evidence>
<evidence type="ECO:0000256" key="6">
    <source>
        <dbReference type="SAM" id="Phobius"/>
    </source>
</evidence>
<dbReference type="PRINTS" id="PR00385">
    <property type="entry name" value="P450"/>
</dbReference>
<evidence type="ECO:0000313" key="7">
    <source>
        <dbReference type="Proteomes" id="UP000695022"/>
    </source>
</evidence>
<keyword evidence="2 5" id="KW-0479">Metal-binding</keyword>
<proteinExistence type="inferred from homology"/>
<keyword evidence="3 5" id="KW-0408">Iron</keyword>
<dbReference type="PANTHER" id="PTHR24300:SF403">
    <property type="entry name" value="CYTOCHROME P450 306A1"/>
    <property type="match status" value="1"/>
</dbReference>
<dbReference type="InterPro" id="IPR050182">
    <property type="entry name" value="Cytochrome_P450_fam2"/>
</dbReference>
<dbReference type="RefSeq" id="XP_014672799.1">
    <property type="nucleotide sequence ID" value="XM_014817313.1"/>
</dbReference>
<dbReference type="PROSITE" id="PS00086">
    <property type="entry name" value="CYTOCHROME_P450"/>
    <property type="match status" value="1"/>
</dbReference>
<keyword evidence="6" id="KW-0472">Membrane</keyword>
<sequence length="510" mass="57028">MVGTVASAFAQLLQFLGSNIVSVVLVVVTALVSSYYVKRPRGAPPGPRGWPVLGSLFSLVGKHGGRYLKQLGEQYGPIFSLYMGPQFTVVVNDVELAREAFLNQGEHTAARPFHYVMQRYEADERGVMNGIGFSNGKLWKEHRKFALTKLREFGMGKVSIENKIQEEASACLAHLSNTKGEPLDPQALLSSCVLNVIASIIFGARYDYADPAFLRLNNDINAIFHDTDAQGMLNFYPAMRHLPVFSRMLKKMDAAYVGLNKELQSNIGEHEEQAPEEEGDVRDYLDAYLLAQRQRAGTDSTFTTFQLLMSVRDLFLAGSHTVMTTLRWGLLFMLKYPHVLRRVQAEIDDVIGRGRLPCMADQDSMPYTRATIAEVQRVADIVPLNLPHCTTAEIQLGGYVIPASTMIIANLTAILNDPKHFPEPEKFRPERHLDERGDFVQNEALIPFSIGRRVCPGEALARVELFIFFTGILQNFDIRLPDGVTDPSMDGNLGFVWMANPYLLHCVARQ</sequence>
<accession>A0ABM1EKS8</accession>
<dbReference type="InterPro" id="IPR017972">
    <property type="entry name" value="Cyt_P450_CS"/>
</dbReference>
<evidence type="ECO:0000256" key="1">
    <source>
        <dbReference type="ARBA" id="ARBA00010617"/>
    </source>
</evidence>
<dbReference type="InterPro" id="IPR002401">
    <property type="entry name" value="Cyt_P450_E_grp-I"/>
</dbReference>
<keyword evidence="6" id="KW-1133">Transmembrane helix</keyword>
<dbReference type="Gene3D" id="1.10.630.10">
    <property type="entry name" value="Cytochrome P450"/>
    <property type="match status" value="1"/>
</dbReference>
<comment type="similarity">
    <text evidence="1 5">Belongs to the cytochrome P450 family.</text>
</comment>
<evidence type="ECO:0000256" key="3">
    <source>
        <dbReference type="ARBA" id="ARBA00023004"/>
    </source>
</evidence>
<evidence type="ECO:0000256" key="2">
    <source>
        <dbReference type="ARBA" id="ARBA00022723"/>
    </source>
</evidence>
<keyword evidence="4 5" id="KW-0503">Monooxygenase</keyword>
<dbReference type="Pfam" id="PF00067">
    <property type="entry name" value="p450"/>
    <property type="match status" value="1"/>
</dbReference>
<evidence type="ECO:0000313" key="8">
    <source>
        <dbReference type="RefSeq" id="XP_014672799.1"/>
    </source>
</evidence>
<dbReference type="InterPro" id="IPR036396">
    <property type="entry name" value="Cyt_P450_sf"/>
</dbReference>
<gene>
    <name evidence="8" type="primary">LOC106813232</name>
</gene>
<protein>
    <submittedName>
        <fullName evidence="8">Cytochrome P450 2C15-like isoform X1</fullName>
    </submittedName>
</protein>
<dbReference type="InterPro" id="IPR001128">
    <property type="entry name" value="Cyt_P450"/>
</dbReference>
<dbReference type="Proteomes" id="UP000695022">
    <property type="component" value="Unplaced"/>
</dbReference>
<keyword evidence="6" id="KW-0812">Transmembrane</keyword>
<evidence type="ECO:0000256" key="5">
    <source>
        <dbReference type="RuleBase" id="RU000461"/>
    </source>
</evidence>
<dbReference type="GeneID" id="106813232"/>